<evidence type="ECO:0000256" key="1">
    <source>
        <dbReference type="ARBA" id="ARBA00006270"/>
    </source>
</evidence>
<dbReference type="SMART" id="SM00175">
    <property type="entry name" value="RAB"/>
    <property type="match status" value="1"/>
</dbReference>
<dbReference type="PROSITE" id="PS51421">
    <property type="entry name" value="RAS"/>
    <property type="match status" value="1"/>
</dbReference>
<dbReference type="PRINTS" id="PR00449">
    <property type="entry name" value="RASTRNSFRMNG"/>
</dbReference>
<dbReference type="InterPro" id="IPR050305">
    <property type="entry name" value="Small_GTPase_Rab"/>
</dbReference>
<evidence type="ECO:0008006" key="8">
    <source>
        <dbReference type="Google" id="ProtNLM"/>
    </source>
</evidence>
<name>A0A9Q0MFS9_BLOTA</name>
<dbReference type="OrthoDB" id="9989112at2759"/>
<dbReference type="GO" id="GO:0003924">
    <property type="term" value="F:GTPase activity"/>
    <property type="evidence" value="ECO:0007669"/>
    <property type="project" value="InterPro"/>
</dbReference>
<dbReference type="InterPro" id="IPR005225">
    <property type="entry name" value="Small_GTP-bd"/>
</dbReference>
<protein>
    <recommendedName>
        <fullName evidence="8">Small monomeric GTPase</fullName>
    </recommendedName>
</protein>
<dbReference type="Pfam" id="PF00071">
    <property type="entry name" value="Ras"/>
    <property type="match status" value="1"/>
</dbReference>
<dbReference type="OMA" id="MHAYTED"/>
<keyword evidence="2" id="KW-0547">Nucleotide-binding</keyword>
<evidence type="ECO:0000256" key="4">
    <source>
        <dbReference type="ARBA" id="ARBA00023288"/>
    </source>
</evidence>
<dbReference type="InterPro" id="IPR027417">
    <property type="entry name" value="P-loop_NTPase"/>
</dbReference>
<comment type="similarity">
    <text evidence="1">Belongs to the small GTPase superfamily. Rab family.</text>
</comment>
<keyword evidence="3" id="KW-0342">GTP-binding</keyword>
<dbReference type="PROSITE" id="PS51420">
    <property type="entry name" value="RHO"/>
    <property type="match status" value="1"/>
</dbReference>
<keyword evidence="5" id="KW-0636">Prenylation</keyword>
<keyword evidence="4" id="KW-0449">Lipoprotein</keyword>
<dbReference type="SUPFAM" id="SSF52540">
    <property type="entry name" value="P-loop containing nucleoside triphosphate hydrolases"/>
    <property type="match status" value="1"/>
</dbReference>
<evidence type="ECO:0000256" key="5">
    <source>
        <dbReference type="ARBA" id="ARBA00023289"/>
    </source>
</evidence>
<dbReference type="Proteomes" id="UP001142055">
    <property type="component" value="Chromosome 1"/>
</dbReference>
<dbReference type="GO" id="GO:0005525">
    <property type="term" value="F:GTP binding"/>
    <property type="evidence" value="ECO:0007669"/>
    <property type="project" value="UniProtKB-KW"/>
</dbReference>
<organism evidence="6 7">
    <name type="scientific">Blomia tropicalis</name>
    <name type="common">Mite</name>
    <dbReference type="NCBI Taxonomy" id="40697"/>
    <lineage>
        <taxon>Eukaryota</taxon>
        <taxon>Metazoa</taxon>
        <taxon>Ecdysozoa</taxon>
        <taxon>Arthropoda</taxon>
        <taxon>Chelicerata</taxon>
        <taxon>Arachnida</taxon>
        <taxon>Acari</taxon>
        <taxon>Acariformes</taxon>
        <taxon>Sarcoptiformes</taxon>
        <taxon>Astigmata</taxon>
        <taxon>Glycyphagoidea</taxon>
        <taxon>Echimyopodidae</taxon>
        <taxon>Blomia</taxon>
    </lineage>
</organism>
<dbReference type="PROSITE" id="PS51419">
    <property type="entry name" value="RAB"/>
    <property type="match status" value="1"/>
</dbReference>
<dbReference type="SMART" id="SM00174">
    <property type="entry name" value="RHO"/>
    <property type="match status" value="1"/>
</dbReference>
<sequence>MNENGPDYDYLIKFLTLGDSGVGKTSFLYQYTDGMFNSKFISTVGIDFREKRIVYRSNHNGMVGRSHRILACFWDTAGQERFRSLTTAFFRDAMGFIILFDLTSEKSFMNIRDWLEQLRTHSYNSTPEIVLCGNKVDLFEKRVISEERARREAEKLGLPYFETSAATGQNVAKAVETLLDMVMNRMQQVMEDTVLIKNSNNLKLTDTDENTHNYYYDRLRQCYC</sequence>
<dbReference type="EMBL" id="JAPWDV010000001">
    <property type="protein sequence ID" value="KAJ6225014.1"/>
    <property type="molecule type" value="Genomic_DNA"/>
</dbReference>
<dbReference type="SMART" id="SM00176">
    <property type="entry name" value="RAN"/>
    <property type="match status" value="1"/>
</dbReference>
<dbReference type="PANTHER" id="PTHR47980">
    <property type="entry name" value="LD44762P"/>
    <property type="match status" value="1"/>
</dbReference>
<dbReference type="Gene3D" id="3.40.50.300">
    <property type="entry name" value="P-loop containing nucleotide triphosphate hydrolases"/>
    <property type="match status" value="1"/>
</dbReference>
<dbReference type="SMART" id="SM00173">
    <property type="entry name" value="RAS"/>
    <property type="match status" value="1"/>
</dbReference>
<evidence type="ECO:0000256" key="3">
    <source>
        <dbReference type="ARBA" id="ARBA00023134"/>
    </source>
</evidence>
<dbReference type="FunFam" id="3.40.50.300:FF:001149">
    <property type="entry name" value="Rab40, isoform A"/>
    <property type="match status" value="1"/>
</dbReference>
<gene>
    <name evidence="6" type="ORF">RDWZM_003559</name>
</gene>
<accession>A0A9Q0MFS9</accession>
<evidence type="ECO:0000313" key="6">
    <source>
        <dbReference type="EMBL" id="KAJ6225014.1"/>
    </source>
</evidence>
<dbReference type="AlphaFoldDB" id="A0A9Q0MFS9"/>
<comment type="caution">
    <text evidence="6">The sequence shown here is derived from an EMBL/GenBank/DDBJ whole genome shotgun (WGS) entry which is preliminary data.</text>
</comment>
<evidence type="ECO:0000313" key="7">
    <source>
        <dbReference type="Proteomes" id="UP001142055"/>
    </source>
</evidence>
<reference evidence="6" key="1">
    <citation type="submission" date="2022-12" db="EMBL/GenBank/DDBJ databases">
        <title>Genome assemblies of Blomia tropicalis.</title>
        <authorList>
            <person name="Cui Y."/>
        </authorList>
    </citation>
    <scope>NUCLEOTIDE SEQUENCE</scope>
    <source>
        <tissue evidence="6">Adult mites</tissue>
    </source>
</reference>
<dbReference type="InterPro" id="IPR001806">
    <property type="entry name" value="Small_GTPase"/>
</dbReference>
<evidence type="ECO:0000256" key="2">
    <source>
        <dbReference type="ARBA" id="ARBA00022741"/>
    </source>
</evidence>
<keyword evidence="7" id="KW-1185">Reference proteome</keyword>
<dbReference type="NCBIfam" id="TIGR00231">
    <property type="entry name" value="small_GTP"/>
    <property type="match status" value="1"/>
</dbReference>
<proteinExistence type="inferred from homology"/>